<feature type="transmembrane region" description="Helical" evidence="1">
    <location>
        <begin position="234"/>
        <end position="257"/>
    </location>
</feature>
<feature type="transmembrane region" description="Helical" evidence="1">
    <location>
        <begin position="136"/>
        <end position="154"/>
    </location>
</feature>
<keyword evidence="1" id="KW-1133">Transmembrane helix</keyword>
<feature type="transmembrane region" description="Helical" evidence="1">
    <location>
        <begin position="287"/>
        <end position="307"/>
    </location>
</feature>
<gene>
    <name evidence="2" type="ORF">NCTC12967_00397</name>
</gene>
<dbReference type="AlphaFoldDB" id="A0A3S4UAR2"/>
<dbReference type="EMBL" id="LR134406">
    <property type="protein sequence ID" value="VEH69133.1"/>
    <property type="molecule type" value="Genomic_DNA"/>
</dbReference>
<name>A0A3S4UAR2_9ACTN</name>
<protein>
    <submittedName>
        <fullName evidence="2">Uncharacterized protein</fullName>
    </submittedName>
</protein>
<feature type="transmembrane region" description="Helical" evidence="1">
    <location>
        <begin position="12"/>
        <end position="30"/>
    </location>
</feature>
<keyword evidence="1" id="KW-0472">Membrane</keyword>
<accession>A0A3S4UAR2</accession>
<dbReference type="RefSeq" id="WP_061787220.1">
    <property type="nucleotide sequence ID" value="NZ_CAJZDL010000045.1"/>
</dbReference>
<dbReference type="GeneID" id="64405892"/>
<feature type="transmembrane region" description="Helical" evidence="1">
    <location>
        <begin position="174"/>
        <end position="195"/>
    </location>
</feature>
<keyword evidence="1" id="KW-0812">Transmembrane</keyword>
<proteinExistence type="predicted"/>
<evidence type="ECO:0000313" key="3">
    <source>
        <dbReference type="Proteomes" id="UP000273044"/>
    </source>
</evidence>
<feature type="transmembrane region" description="Helical" evidence="1">
    <location>
        <begin position="201"/>
        <end position="222"/>
    </location>
</feature>
<feature type="transmembrane region" description="Helical" evidence="1">
    <location>
        <begin position="66"/>
        <end position="84"/>
    </location>
</feature>
<organism evidence="2 3">
    <name type="scientific">Arachnia propionica</name>
    <dbReference type="NCBI Taxonomy" id="1750"/>
    <lineage>
        <taxon>Bacteria</taxon>
        <taxon>Bacillati</taxon>
        <taxon>Actinomycetota</taxon>
        <taxon>Actinomycetes</taxon>
        <taxon>Propionibacteriales</taxon>
        <taxon>Propionibacteriaceae</taxon>
        <taxon>Arachnia</taxon>
    </lineage>
</organism>
<feature type="transmembrane region" description="Helical" evidence="1">
    <location>
        <begin position="96"/>
        <end position="116"/>
    </location>
</feature>
<reference evidence="2 3" key="1">
    <citation type="submission" date="2018-12" db="EMBL/GenBank/DDBJ databases">
        <authorList>
            <consortium name="Pathogen Informatics"/>
        </authorList>
    </citation>
    <scope>NUCLEOTIDE SEQUENCE [LARGE SCALE GENOMIC DNA]</scope>
    <source>
        <strain evidence="2 3">NCTC12967</strain>
    </source>
</reference>
<evidence type="ECO:0000256" key="1">
    <source>
        <dbReference type="SAM" id="Phobius"/>
    </source>
</evidence>
<keyword evidence="3" id="KW-1185">Reference proteome</keyword>
<evidence type="ECO:0000313" key="2">
    <source>
        <dbReference type="EMBL" id="VEH69133.1"/>
    </source>
</evidence>
<sequence>MSRLLSHRDARGLVWILVGCAAAWQLWRWAPLIPELVPWWGAGPGEPAGRNATGGWDPRVLFTPQALLPLVCYALGLTVTLLLVRRLQRLPGFRWATVGSLQVLALLAGFATSGWQMVLGLVNVTEDGWFGNPGEFGLDWVTAPLLSCLLTGGYGRRLLTSPRRRRRGLTDLQIWAVVLVPAGLVVAAVLCAVPFLGGMTLVQVIPMLGLYCVGMWIFLHFIRGLPGLRTGKLMLINCLMPALAVVQPALALLLGGVPGLGWLARLPLSAFGDSAHLLSGAGIELNLGHYGLLPIAESLVVLLIYLNRLRGSAAVRR</sequence>
<dbReference type="Proteomes" id="UP000273044">
    <property type="component" value="Chromosome"/>
</dbReference>